<comment type="subunit">
    <text evidence="3 10">Heterotetramer of two alpha and two beta chains.</text>
</comment>
<dbReference type="GO" id="GO:0006592">
    <property type="term" value="P:ornithine biosynthetic process"/>
    <property type="evidence" value="ECO:0007669"/>
    <property type="project" value="TreeGrafter"/>
</dbReference>
<organism evidence="11 12">
    <name type="scientific">Novipirellula aureliae</name>
    <dbReference type="NCBI Taxonomy" id="2527966"/>
    <lineage>
        <taxon>Bacteria</taxon>
        <taxon>Pseudomonadati</taxon>
        <taxon>Planctomycetota</taxon>
        <taxon>Planctomycetia</taxon>
        <taxon>Pirellulales</taxon>
        <taxon>Pirellulaceae</taxon>
        <taxon>Novipirellula</taxon>
    </lineage>
</organism>
<evidence type="ECO:0000256" key="1">
    <source>
        <dbReference type="ARBA" id="ARBA00004496"/>
    </source>
</evidence>
<feature type="chain" id="PRO_5023560714" description="Arginine biosynthesis bifunctional protein ArgJ beta chain" evidence="10">
    <location>
        <begin position="187"/>
        <end position="397"/>
    </location>
</feature>
<dbReference type="OrthoDB" id="9804242at2"/>
<feature type="chain" id="PRO_5023560715" description="Arginine biosynthesis bifunctional protein ArgJ alpha chain" evidence="10">
    <location>
        <begin position="1"/>
        <end position="186"/>
    </location>
</feature>
<dbReference type="GO" id="GO:0004358">
    <property type="term" value="F:L-glutamate N-acetyltransferase activity, acting on acetyl-L-ornithine as donor"/>
    <property type="evidence" value="ECO:0007669"/>
    <property type="project" value="UniProtKB-UniRule"/>
</dbReference>
<dbReference type="EMBL" id="SJPY01000004">
    <property type="protein sequence ID" value="TWU41227.1"/>
    <property type="molecule type" value="Genomic_DNA"/>
</dbReference>
<dbReference type="Pfam" id="PF01960">
    <property type="entry name" value="ArgJ"/>
    <property type="match status" value="1"/>
</dbReference>
<dbReference type="NCBIfam" id="TIGR00120">
    <property type="entry name" value="ArgJ"/>
    <property type="match status" value="1"/>
</dbReference>
<name>A0A5C6DZM3_9BACT</name>
<protein>
    <recommendedName>
        <fullName evidence="10">Arginine biosynthesis bifunctional protein ArgJ</fullName>
    </recommendedName>
    <domain>
        <recommendedName>
            <fullName evidence="10">Glutamate N-acetyltransferase</fullName>
            <ecNumber evidence="10">2.3.1.35</ecNumber>
        </recommendedName>
        <alternativeName>
            <fullName evidence="10">Ornithine acetyltransferase</fullName>
            <shortName evidence="10">OATase</shortName>
        </alternativeName>
        <alternativeName>
            <fullName evidence="10">Ornithine transacetylase</fullName>
        </alternativeName>
    </domain>
    <domain>
        <recommendedName>
            <fullName evidence="10">Amino-acid acetyltransferase</fullName>
            <ecNumber evidence="10">2.3.1.1</ecNumber>
        </recommendedName>
        <alternativeName>
            <fullName evidence="10">N-acetylglutamate synthase</fullName>
            <shortName evidence="10">AGSase</shortName>
        </alternativeName>
    </domain>
    <component>
        <recommendedName>
            <fullName evidence="10">Arginine biosynthesis bifunctional protein ArgJ alpha chain</fullName>
        </recommendedName>
    </component>
    <component>
        <recommendedName>
            <fullName evidence="10">Arginine biosynthesis bifunctional protein ArgJ beta chain</fullName>
        </recommendedName>
    </component>
</protein>
<sequence length="397" mass="41355">MSKSPLVLPKGFRFAGVAAGIKASGKPDVSLIVSDQRAVAVGVYTTNQVVAAPVVLSRTRTPSSTVRAVITNSGNANACTGEQGMSDAKAMCEQVAERIGCDESDVLVMSTGVIGQALPMAKVSAGIDQASAKLAAGETAFLAAADAITTTDKGRKMETREITLDGETIRIAAMAKGAGMIAPNMATMLSVICTDATIDPDEAQGMLTRTANVSFNRVSVDGHTSTNDTLLLLANGNGTPLSGESICLFERELTELAIHLAKQLVIDGEGASRVMQLHVFGAEDDDAAEKIAKTVAASPLVKTAIAGCDPNWGRIVSAAGYAGEAIDPEKMSLKIAGEAIYRNGTPLPFDAAAIGDRMKSNREVEIELGVGEGNGKVTYWSSDLTTDYVQFNTKYTT</sequence>
<feature type="site" description="Involved in the stabilization of negative charge on the oxyanion by the formation of the oxyanion hole" evidence="10">
    <location>
        <position position="112"/>
    </location>
</feature>
<feature type="binding site" evidence="10">
    <location>
        <position position="392"/>
    </location>
    <ligand>
        <name>substrate</name>
    </ligand>
</feature>
<feature type="binding site" evidence="10">
    <location>
        <position position="187"/>
    </location>
    <ligand>
        <name>substrate</name>
    </ligand>
</feature>
<keyword evidence="10" id="KW-0511">Multifunctional enzyme</keyword>
<keyword evidence="8 10" id="KW-0068">Autocatalytic cleavage</keyword>
<dbReference type="Gene3D" id="3.10.20.340">
    <property type="entry name" value="ArgJ beta chain, C-terminal domain"/>
    <property type="match status" value="1"/>
</dbReference>
<comment type="pathway">
    <text evidence="10">Amino-acid biosynthesis; L-arginine biosynthesis; L-ornithine and N-acetyl-L-glutamate from L-glutamate and N(2)-acetyl-L-ornithine (cyclic): step 1/1.</text>
</comment>
<evidence type="ECO:0000256" key="3">
    <source>
        <dbReference type="ARBA" id="ARBA00011475"/>
    </source>
</evidence>
<keyword evidence="7 10" id="KW-0808">Transferase</keyword>
<feature type="binding site" evidence="10">
    <location>
        <position position="176"/>
    </location>
    <ligand>
        <name>substrate</name>
    </ligand>
</feature>
<keyword evidence="5 10" id="KW-0055">Arginine biosynthesis</keyword>
<comment type="pathway">
    <text evidence="10">Amino-acid biosynthesis; L-arginine biosynthesis; N(2)-acetyl-L-ornithine from L-glutamate: step 1/4.</text>
</comment>
<dbReference type="GO" id="GO:0006526">
    <property type="term" value="P:L-arginine biosynthetic process"/>
    <property type="evidence" value="ECO:0007669"/>
    <property type="project" value="UniProtKB-UniRule"/>
</dbReference>
<dbReference type="InterPro" id="IPR016117">
    <property type="entry name" value="ArgJ-like_dom_sf"/>
</dbReference>
<evidence type="ECO:0000256" key="4">
    <source>
        <dbReference type="ARBA" id="ARBA00022490"/>
    </source>
</evidence>
<dbReference type="EC" id="2.3.1.35" evidence="10"/>
<keyword evidence="6 10" id="KW-0028">Amino-acid biosynthesis</keyword>
<dbReference type="GO" id="GO:0004042">
    <property type="term" value="F:L-glutamate N-acetyltransferase activity"/>
    <property type="evidence" value="ECO:0007669"/>
    <property type="project" value="UniProtKB-UniRule"/>
</dbReference>
<comment type="catalytic activity">
    <reaction evidence="10">
        <text>N(2)-acetyl-L-ornithine + L-glutamate = N-acetyl-L-glutamate + L-ornithine</text>
        <dbReference type="Rhea" id="RHEA:15349"/>
        <dbReference type="ChEBI" id="CHEBI:29985"/>
        <dbReference type="ChEBI" id="CHEBI:44337"/>
        <dbReference type="ChEBI" id="CHEBI:46911"/>
        <dbReference type="ChEBI" id="CHEBI:57805"/>
        <dbReference type="EC" id="2.3.1.35"/>
    </reaction>
</comment>
<evidence type="ECO:0000256" key="6">
    <source>
        <dbReference type="ARBA" id="ARBA00022605"/>
    </source>
</evidence>
<dbReference type="HAMAP" id="MF_01106">
    <property type="entry name" value="ArgJ"/>
    <property type="match status" value="1"/>
</dbReference>
<dbReference type="FunFam" id="3.10.20.340:FF:000003">
    <property type="entry name" value="Arginine biosynthesis bifunctional protein ArgJ"/>
    <property type="match status" value="1"/>
</dbReference>
<dbReference type="Gene3D" id="3.60.70.12">
    <property type="entry name" value="L-amino peptidase D-ALA esterase/amidase"/>
    <property type="match status" value="1"/>
</dbReference>
<dbReference type="EC" id="2.3.1.1" evidence="10"/>
<feature type="binding site" evidence="10">
    <location>
        <position position="269"/>
    </location>
    <ligand>
        <name>substrate</name>
    </ligand>
</feature>
<feature type="binding site" evidence="10">
    <location>
        <position position="150"/>
    </location>
    <ligand>
        <name>substrate</name>
    </ligand>
</feature>
<accession>A0A5C6DZM3</accession>
<feature type="active site" description="Nucleophile" evidence="10">
    <location>
        <position position="187"/>
    </location>
</feature>
<evidence type="ECO:0000256" key="5">
    <source>
        <dbReference type="ARBA" id="ARBA00022571"/>
    </source>
</evidence>
<keyword evidence="4 10" id="KW-0963">Cytoplasm</keyword>
<dbReference type="PANTHER" id="PTHR23100:SF0">
    <property type="entry name" value="ARGININE BIOSYNTHESIS BIFUNCTIONAL PROTEIN ARGJ, MITOCHONDRIAL"/>
    <property type="match status" value="1"/>
</dbReference>
<comment type="function">
    <text evidence="10">Catalyzes two activities which are involved in the cyclic version of arginine biosynthesis: the synthesis of N-acetylglutamate from glutamate and acetyl-CoA as the acetyl donor, and of ornithine by transacetylation between N(2)-acetylornithine and glutamate.</text>
</comment>
<dbReference type="InterPro" id="IPR042195">
    <property type="entry name" value="ArgJ_beta_C"/>
</dbReference>
<evidence type="ECO:0000256" key="9">
    <source>
        <dbReference type="ARBA" id="ARBA00023315"/>
    </source>
</evidence>
<dbReference type="FunFam" id="3.60.70.12:FF:000001">
    <property type="entry name" value="Arginine biosynthesis bifunctional protein ArgJ, chloroplastic"/>
    <property type="match status" value="1"/>
</dbReference>
<dbReference type="PANTHER" id="PTHR23100">
    <property type="entry name" value="ARGININE BIOSYNTHESIS BIFUNCTIONAL PROTEIN ARGJ"/>
    <property type="match status" value="1"/>
</dbReference>
<dbReference type="Proteomes" id="UP000315471">
    <property type="component" value="Unassembled WGS sequence"/>
</dbReference>
<evidence type="ECO:0000256" key="10">
    <source>
        <dbReference type="HAMAP-Rule" id="MF_01106"/>
    </source>
</evidence>
<comment type="catalytic activity">
    <reaction evidence="10">
        <text>L-glutamate + acetyl-CoA = N-acetyl-L-glutamate + CoA + H(+)</text>
        <dbReference type="Rhea" id="RHEA:24292"/>
        <dbReference type="ChEBI" id="CHEBI:15378"/>
        <dbReference type="ChEBI" id="CHEBI:29985"/>
        <dbReference type="ChEBI" id="CHEBI:44337"/>
        <dbReference type="ChEBI" id="CHEBI:57287"/>
        <dbReference type="ChEBI" id="CHEBI:57288"/>
        <dbReference type="EC" id="2.3.1.1"/>
    </reaction>
</comment>
<feature type="site" description="Involved in the stabilization of negative charge on the oxyanion by the formation of the oxyanion hole" evidence="10">
    <location>
        <position position="111"/>
    </location>
</feature>
<evidence type="ECO:0000256" key="8">
    <source>
        <dbReference type="ARBA" id="ARBA00022813"/>
    </source>
</evidence>
<evidence type="ECO:0000256" key="7">
    <source>
        <dbReference type="ARBA" id="ARBA00022679"/>
    </source>
</evidence>
<feature type="binding site" evidence="10">
    <location>
        <position position="397"/>
    </location>
    <ligand>
        <name>substrate</name>
    </ligand>
</feature>
<gene>
    <name evidence="10 11" type="primary">argJ</name>
    <name evidence="11" type="ORF">Q31b_26660</name>
</gene>
<dbReference type="NCBIfam" id="NF003802">
    <property type="entry name" value="PRK05388.1"/>
    <property type="match status" value="1"/>
</dbReference>
<feature type="site" description="Cleavage; by autolysis" evidence="10">
    <location>
        <begin position="186"/>
        <end position="187"/>
    </location>
</feature>
<comment type="similarity">
    <text evidence="2 10">Belongs to the ArgJ family.</text>
</comment>
<dbReference type="RefSeq" id="WP_146600082.1">
    <property type="nucleotide sequence ID" value="NZ_SJPY01000004.1"/>
</dbReference>
<evidence type="ECO:0000256" key="2">
    <source>
        <dbReference type="ARBA" id="ARBA00006774"/>
    </source>
</evidence>
<evidence type="ECO:0000313" key="11">
    <source>
        <dbReference type="EMBL" id="TWU41227.1"/>
    </source>
</evidence>
<evidence type="ECO:0000313" key="12">
    <source>
        <dbReference type="Proteomes" id="UP000315471"/>
    </source>
</evidence>
<comment type="caution">
    <text evidence="11">The sequence shown here is derived from an EMBL/GenBank/DDBJ whole genome shotgun (WGS) entry which is preliminary data.</text>
</comment>
<dbReference type="AlphaFoldDB" id="A0A5C6DZM3"/>
<reference evidence="11 12" key="1">
    <citation type="submission" date="2019-02" db="EMBL/GenBank/DDBJ databases">
        <title>Deep-cultivation of Planctomycetes and their phenomic and genomic characterization uncovers novel biology.</title>
        <authorList>
            <person name="Wiegand S."/>
            <person name="Jogler M."/>
            <person name="Boedeker C."/>
            <person name="Pinto D."/>
            <person name="Vollmers J."/>
            <person name="Rivas-Marin E."/>
            <person name="Kohn T."/>
            <person name="Peeters S.H."/>
            <person name="Heuer A."/>
            <person name="Rast P."/>
            <person name="Oberbeckmann S."/>
            <person name="Bunk B."/>
            <person name="Jeske O."/>
            <person name="Meyerdierks A."/>
            <person name="Storesund J.E."/>
            <person name="Kallscheuer N."/>
            <person name="Luecker S."/>
            <person name="Lage O.M."/>
            <person name="Pohl T."/>
            <person name="Merkel B.J."/>
            <person name="Hornburger P."/>
            <person name="Mueller R.-W."/>
            <person name="Bruemmer F."/>
            <person name="Labrenz M."/>
            <person name="Spormann A.M."/>
            <person name="Op Den Camp H."/>
            <person name="Overmann J."/>
            <person name="Amann R."/>
            <person name="Jetten M.S.M."/>
            <person name="Mascher T."/>
            <person name="Medema M.H."/>
            <person name="Devos D.P."/>
            <person name="Kaster A.-K."/>
            <person name="Ovreas L."/>
            <person name="Rohde M."/>
            <person name="Galperin M.Y."/>
            <person name="Jogler C."/>
        </authorList>
    </citation>
    <scope>NUCLEOTIDE SEQUENCE [LARGE SCALE GENOMIC DNA]</scope>
    <source>
        <strain evidence="11 12">Q31b</strain>
    </source>
</reference>
<dbReference type="UniPathway" id="UPA00068">
    <property type="reaction ID" value="UER00106"/>
</dbReference>
<proteinExistence type="inferred from homology"/>
<dbReference type="CDD" id="cd02152">
    <property type="entry name" value="OAT"/>
    <property type="match status" value="1"/>
</dbReference>
<dbReference type="SUPFAM" id="SSF56266">
    <property type="entry name" value="DmpA/ArgJ-like"/>
    <property type="match status" value="1"/>
</dbReference>
<dbReference type="InterPro" id="IPR002813">
    <property type="entry name" value="Arg_biosynth_ArgJ"/>
</dbReference>
<dbReference type="GO" id="GO:0005737">
    <property type="term" value="C:cytoplasm"/>
    <property type="evidence" value="ECO:0007669"/>
    <property type="project" value="UniProtKB-SubCell"/>
</dbReference>
<comment type="subcellular location">
    <subcellularLocation>
        <location evidence="1 10">Cytoplasm</location>
    </subcellularLocation>
</comment>
<keyword evidence="9 10" id="KW-0012">Acyltransferase</keyword>
<keyword evidence="12" id="KW-1185">Reference proteome</keyword>